<organism evidence="1">
    <name type="scientific">marine sediment metagenome</name>
    <dbReference type="NCBI Taxonomy" id="412755"/>
    <lineage>
        <taxon>unclassified sequences</taxon>
        <taxon>metagenomes</taxon>
        <taxon>ecological metagenomes</taxon>
    </lineage>
</organism>
<comment type="caution">
    <text evidence="1">The sequence shown here is derived from an EMBL/GenBank/DDBJ whole genome shotgun (WGS) entry which is preliminary data.</text>
</comment>
<protein>
    <submittedName>
        <fullName evidence="1">Uncharacterized protein</fullName>
    </submittedName>
</protein>
<reference evidence="1" key="1">
    <citation type="journal article" date="2014" name="Front. Microbiol.">
        <title>High frequency of phylogenetically diverse reductive dehalogenase-homologous genes in deep subseafloor sedimentary metagenomes.</title>
        <authorList>
            <person name="Kawai M."/>
            <person name="Futagami T."/>
            <person name="Toyoda A."/>
            <person name="Takaki Y."/>
            <person name="Nishi S."/>
            <person name="Hori S."/>
            <person name="Arai W."/>
            <person name="Tsubouchi T."/>
            <person name="Morono Y."/>
            <person name="Uchiyama I."/>
            <person name="Ito T."/>
            <person name="Fujiyama A."/>
            <person name="Inagaki F."/>
            <person name="Takami H."/>
        </authorList>
    </citation>
    <scope>NUCLEOTIDE SEQUENCE</scope>
    <source>
        <strain evidence="1">Expedition CK06-06</strain>
    </source>
</reference>
<evidence type="ECO:0000313" key="1">
    <source>
        <dbReference type="EMBL" id="GAI43072.1"/>
    </source>
</evidence>
<accession>X1NGC9</accession>
<gene>
    <name evidence="1" type="ORF">S06H3_52280</name>
</gene>
<name>X1NGC9_9ZZZZ</name>
<sequence>MVFEFEQIVKRKSLPVQDEPEGLGQLVYDWDMRLIMNDGNLQTIGQVRQ</sequence>
<dbReference type="EMBL" id="BARV01033238">
    <property type="protein sequence ID" value="GAI43072.1"/>
    <property type="molecule type" value="Genomic_DNA"/>
</dbReference>
<proteinExistence type="predicted"/>
<feature type="non-terminal residue" evidence="1">
    <location>
        <position position="49"/>
    </location>
</feature>
<dbReference type="AlphaFoldDB" id="X1NGC9"/>